<feature type="region of interest" description="Disordered" evidence="2">
    <location>
        <begin position="1"/>
        <end position="32"/>
    </location>
</feature>
<keyword evidence="4" id="KW-1185">Reference proteome</keyword>
<dbReference type="PANTHER" id="PTHR31571">
    <property type="entry name" value="ALTERED INHERITANCE OF MITOCHONDRIA PROTEIN 6"/>
    <property type="match status" value="1"/>
</dbReference>
<evidence type="ECO:0000256" key="1">
    <source>
        <dbReference type="ARBA" id="ARBA00014286"/>
    </source>
</evidence>
<dbReference type="CDD" id="cd08577">
    <property type="entry name" value="PI-PLCc_GDPD_SF_unchar3"/>
    <property type="match status" value="1"/>
</dbReference>
<feature type="region of interest" description="Disordered" evidence="2">
    <location>
        <begin position="58"/>
        <end position="80"/>
    </location>
</feature>
<dbReference type="InterPro" id="IPR051236">
    <property type="entry name" value="HAT_RTT109-like"/>
</dbReference>
<gene>
    <name evidence="3" type="ORF">EBN88_21785</name>
</gene>
<dbReference type="Pfam" id="PF13653">
    <property type="entry name" value="GDPD_2"/>
    <property type="match status" value="1"/>
</dbReference>
<comment type="caution">
    <text evidence="3">The sequence shown here is derived from an EMBL/GenBank/DDBJ whole genome shotgun (WGS) entry which is preliminary data.</text>
</comment>
<reference evidence="3 4" key="1">
    <citation type="submission" date="2018-10" db="EMBL/GenBank/DDBJ databases">
        <title>Isolation, diversity and antifungal activity of actinobacteria from wheat.</title>
        <authorList>
            <person name="Han C."/>
        </authorList>
    </citation>
    <scope>NUCLEOTIDE SEQUENCE [LARGE SCALE GENOMIC DNA]</scope>
    <source>
        <strain evidence="3 4">NEAU-YY642</strain>
    </source>
</reference>
<sequence>MAHSSHAVPGGTVAHVPPSPSPSFSLSPESGRPTRRVVGAAAVAGAAAGLLVAGSARPAAAHGRPRPPAPLPQAHAHNDYEHPRPLLDALDHGFGSVEADIWLVDGQLLVAHDEVDLDPARTLEALYLDPLAARVRANRGTVHRRYGPDFQLLIDIKTPGDATYRELSRRLRPYRALFSSAALGRVRTRAVTAVISGDRAARAPMEAERVRYAFYDGRPEDLGSAAPASFVPLISANWTSLFTWLGSGEFPAAERETLRRYVAAAHAAGQRVRFWATPDLPGPEREAVWRELLAAGVDHLNTDDLPGLAAFLGAQRDGRRRSGR</sequence>
<evidence type="ECO:0000313" key="4">
    <source>
        <dbReference type="Proteomes" id="UP000278673"/>
    </source>
</evidence>
<organism evidence="3 4">
    <name type="scientific">Streptomyces triticirhizae</name>
    <dbReference type="NCBI Taxonomy" id="2483353"/>
    <lineage>
        <taxon>Bacteria</taxon>
        <taxon>Bacillati</taxon>
        <taxon>Actinomycetota</taxon>
        <taxon>Actinomycetes</taxon>
        <taxon>Kitasatosporales</taxon>
        <taxon>Streptomycetaceae</taxon>
        <taxon>Streptomyces</taxon>
    </lineage>
</organism>
<dbReference type="SUPFAM" id="SSF51695">
    <property type="entry name" value="PLC-like phosphodiesterases"/>
    <property type="match status" value="1"/>
</dbReference>
<dbReference type="InterPro" id="IPR017946">
    <property type="entry name" value="PLC-like_Pdiesterase_TIM-brl"/>
</dbReference>
<dbReference type="Proteomes" id="UP000278673">
    <property type="component" value="Unassembled WGS sequence"/>
</dbReference>
<name>A0A3M2LFT1_9ACTN</name>
<dbReference type="AlphaFoldDB" id="A0A3M2LFT1"/>
<dbReference type="InterPro" id="IPR039559">
    <property type="entry name" value="AIM6_PI-PLC-like_dom"/>
</dbReference>
<dbReference type="GO" id="GO:0006629">
    <property type="term" value="P:lipid metabolic process"/>
    <property type="evidence" value="ECO:0007669"/>
    <property type="project" value="InterPro"/>
</dbReference>
<dbReference type="GO" id="GO:0008081">
    <property type="term" value="F:phosphoric diester hydrolase activity"/>
    <property type="evidence" value="ECO:0007669"/>
    <property type="project" value="InterPro"/>
</dbReference>
<evidence type="ECO:0000256" key="2">
    <source>
        <dbReference type="SAM" id="MobiDB-lite"/>
    </source>
</evidence>
<dbReference type="EMBL" id="RFFJ01000147">
    <property type="protein sequence ID" value="RMI36322.1"/>
    <property type="molecule type" value="Genomic_DNA"/>
</dbReference>
<dbReference type="Gene3D" id="3.20.20.190">
    <property type="entry name" value="Phosphatidylinositol (PI) phosphodiesterase"/>
    <property type="match status" value="1"/>
</dbReference>
<evidence type="ECO:0000313" key="3">
    <source>
        <dbReference type="EMBL" id="RMI36322.1"/>
    </source>
</evidence>
<proteinExistence type="predicted"/>
<dbReference type="PANTHER" id="PTHR31571:SF1">
    <property type="entry name" value="ALTERED INHERITANCE OF MITOCHONDRIA PROTEIN 6"/>
    <property type="match status" value="1"/>
</dbReference>
<accession>A0A3M2LFT1</accession>
<protein>
    <recommendedName>
        <fullName evidence="1">Altered inheritance of mitochondria protein 6</fullName>
    </recommendedName>
</protein>